<reference evidence="1" key="1">
    <citation type="journal article" date="2019" name="Sci. Rep.">
        <title>Draft genome of Tanacetum cinerariifolium, the natural source of mosquito coil.</title>
        <authorList>
            <person name="Yamashiro T."/>
            <person name="Shiraishi A."/>
            <person name="Satake H."/>
            <person name="Nakayama K."/>
        </authorList>
    </citation>
    <scope>NUCLEOTIDE SEQUENCE</scope>
</reference>
<protein>
    <submittedName>
        <fullName evidence="1">Retrotransposon protein, putative, unclassified</fullName>
    </submittedName>
</protein>
<dbReference type="CDD" id="cd09272">
    <property type="entry name" value="RNase_HI_RT_Ty1"/>
    <property type="match status" value="1"/>
</dbReference>
<proteinExistence type="predicted"/>
<evidence type="ECO:0000313" key="1">
    <source>
        <dbReference type="EMBL" id="GFA10873.1"/>
    </source>
</evidence>
<name>A0A699J4B2_TANCI</name>
<organism evidence="1">
    <name type="scientific">Tanacetum cinerariifolium</name>
    <name type="common">Dalmatian daisy</name>
    <name type="synonym">Chrysanthemum cinerariifolium</name>
    <dbReference type="NCBI Taxonomy" id="118510"/>
    <lineage>
        <taxon>Eukaryota</taxon>
        <taxon>Viridiplantae</taxon>
        <taxon>Streptophyta</taxon>
        <taxon>Embryophyta</taxon>
        <taxon>Tracheophyta</taxon>
        <taxon>Spermatophyta</taxon>
        <taxon>Magnoliopsida</taxon>
        <taxon>eudicotyledons</taxon>
        <taxon>Gunneridae</taxon>
        <taxon>Pentapetalae</taxon>
        <taxon>asterids</taxon>
        <taxon>campanulids</taxon>
        <taxon>Asterales</taxon>
        <taxon>Asteraceae</taxon>
        <taxon>Asteroideae</taxon>
        <taxon>Anthemideae</taxon>
        <taxon>Anthemidinae</taxon>
        <taxon>Tanacetum</taxon>
    </lineage>
</organism>
<gene>
    <name evidence="1" type="ORF">Tci_582845</name>
</gene>
<accession>A0A699J4B2</accession>
<sequence length="193" mass="22217">DRLKLDEDLSGIPVDQTRFPSMVGSLMYLIASRPDLVFAVCMCARSKHINIRHHFIREQVEKGVVELYFVSTDYQLANIFTKALPRQRFEFILPRLDTLTDVTAPTGQAPTKASSVLSNDQSLPRIRWVQTGYLKFCSLRHRMYDTVMQDLGIPIQGQLLHSYRDFLHRCFSASPSDKILEPNNTLEDRKELS</sequence>
<comment type="caution">
    <text evidence="1">The sequence shown here is derived from an EMBL/GenBank/DDBJ whole genome shotgun (WGS) entry which is preliminary data.</text>
</comment>
<dbReference type="AlphaFoldDB" id="A0A699J4B2"/>
<feature type="non-terminal residue" evidence="1">
    <location>
        <position position="1"/>
    </location>
</feature>
<dbReference type="EMBL" id="BKCJ010370206">
    <property type="protein sequence ID" value="GFA10873.1"/>
    <property type="molecule type" value="Genomic_DNA"/>
</dbReference>